<keyword evidence="2 4" id="KW-0808">Transferase</keyword>
<keyword evidence="5" id="KW-1185">Reference proteome</keyword>
<evidence type="ECO:0000256" key="1">
    <source>
        <dbReference type="ARBA" id="ARBA00022676"/>
    </source>
</evidence>
<organism evidence="4 5">
    <name type="scientific">Cellulomonas fimi</name>
    <dbReference type="NCBI Taxonomy" id="1708"/>
    <lineage>
        <taxon>Bacteria</taxon>
        <taxon>Bacillati</taxon>
        <taxon>Actinomycetota</taxon>
        <taxon>Actinomycetes</taxon>
        <taxon>Micrococcales</taxon>
        <taxon>Cellulomonadaceae</taxon>
        <taxon>Cellulomonas</taxon>
    </lineage>
</organism>
<dbReference type="Pfam" id="PF13439">
    <property type="entry name" value="Glyco_transf_4"/>
    <property type="match status" value="1"/>
</dbReference>
<feature type="domain" description="Glycosyltransferase subfamily 4-like N-terminal" evidence="3">
    <location>
        <begin position="23"/>
        <end position="178"/>
    </location>
</feature>
<comment type="caution">
    <text evidence="4">The sequence shown here is derived from an EMBL/GenBank/DDBJ whole genome shotgun (WGS) entry which is preliminary data.</text>
</comment>
<dbReference type="RefSeq" id="WP_169325249.1">
    <property type="nucleotide sequence ID" value="NZ_JABCJJ010000018.1"/>
</dbReference>
<evidence type="ECO:0000256" key="2">
    <source>
        <dbReference type="ARBA" id="ARBA00022679"/>
    </source>
</evidence>
<dbReference type="CDD" id="cd03809">
    <property type="entry name" value="GT4_MtfB-like"/>
    <property type="match status" value="1"/>
</dbReference>
<proteinExistence type="predicted"/>
<dbReference type="PANTHER" id="PTHR46401:SF2">
    <property type="entry name" value="GLYCOSYLTRANSFERASE WBBK-RELATED"/>
    <property type="match status" value="1"/>
</dbReference>
<gene>
    <name evidence="4" type="ORF">HIR71_11695</name>
</gene>
<dbReference type="Pfam" id="PF13692">
    <property type="entry name" value="Glyco_trans_1_4"/>
    <property type="match status" value="1"/>
</dbReference>
<evidence type="ECO:0000313" key="5">
    <source>
        <dbReference type="Proteomes" id="UP000562124"/>
    </source>
</evidence>
<sequence>MSATQTGALGVGLTVEQCWQRVPGGSGTYIIELLRALGARPDVAPLGLTALHREAPAGEKPPVEMRSLGLPRGLLYRSWNTLGMPRPEWSVRGLEVVHATTWAIPPTRQPLVVTVHDLAFQRDPSHFTPRGVRFFRRALERVRAEAAVVVVPSQVTAADCVAAGIDARQIRVVPHGVRIAPAEPGALAAFRAEHGLSRPYVLWCGTHEPRKNLGGLLDAFTRVAAERDDLDLVLVGPAGWGDGGADRPRTATSAERVHRLGHLSWADLQLAYAGADAFCFPSLWEGFGMPVLEAMAHGVPVVTSRDTSMAEVTGDAALLIDPRDPDELATALLRATGPDRGRLHAASLARAAGFSWARAGELTTAAYREALA</sequence>
<name>A0A7Y0LZ66_CELFI</name>
<dbReference type="GO" id="GO:0016757">
    <property type="term" value="F:glycosyltransferase activity"/>
    <property type="evidence" value="ECO:0007669"/>
    <property type="project" value="UniProtKB-KW"/>
</dbReference>
<dbReference type="Gene3D" id="3.40.50.2000">
    <property type="entry name" value="Glycogen Phosphorylase B"/>
    <property type="match status" value="2"/>
</dbReference>
<evidence type="ECO:0000259" key="3">
    <source>
        <dbReference type="Pfam" id="PF13439"/>
    </source>
</evidence>
<dbReference type="AlphaFoldDB" id="A0A7Y0LZ66"/>
<dbReference type="EMBL" id="JABCJJ010000018">
    <property type="protein sequence ID" value="NMR20873.1"/>
    <property type="molecule type" value="Genomic_DNA"/>
</dbReference>
<accession>A0A7Y0LZ66</accession>
<reference evidence="4 5" key="1">
    <citation type="submission" date="2020-04" db="EMBL/GenBank/DDBJ databases">
        <title>Sequencing and Assembly of C. fimi.</title>
        <authorList>
            <person name="Ramsey A.R."/>
        </authorList>
    </citation>
    <scope>NUCLEOTIDE SEQUENCE [LARGE SCALE GENOMIC DNA]</scope>
    <source>
        <strain evidence="4 5">SB</strain>
    </source>
</reference>
<dbReference type="Proteomes" id="UP000562124">
    <property type="component" value="Unassembled WGS sequence"/>
</dbReference>
<dbReference type="PANTHER" id="PTHR46401">
    <property type="entry name" value="GLYCOSYLTRANSFERASE WBBK-RELATED"/>
    <property type="match status" value="1"/>
</dbReference>
<evidence type="ECO:0000313" key="4">
    <source>
        <dbReference type="EMBL" id="NMR20873.1"/>
    </source>
</evidence>
<protein>
    <submittedName>
        <fullName evidence="4">Glycosyltransferase family 4 protein</fullName>
    </submittedName>
</protein>
<dbReference type="GO" id="GO:0009103">
    <property type="term" value="P:lipopolysaccharide biosynthetic process"/>
    <property type="evidence" value="ECO:0007669"/>
    <property type="project" value="TreeGrafter"/>
</dbReference>
<dbReference type="InterPro" id="IPR028098">
    <property type="entry name" value="Glyco_trans_4-like_N"/>
</dbReference>
<keyword evidence="1" id="KW-0328">Glycosyltransferase</keyword>
<dbReference type="SUPFAM" id="SSF53756">
    <property type="entry name" value="UDP-Glycosyltransferase/glycogen phosphorylase"/>
    <property type="match status" value="1"/>
</dbReference>